<protein>
    <submittedName>
        <fullName evidence="2">Uncharacterized protein</fullName>
    </submittedName>
</protein>
<comment type="caution">
    <text evidence="2">The sequence shown here is derived from an EMBL/GenBank/DDBJ whole genome shotgun (WGS) entry which is preliminary data.</text>
</comment>
<proteinExistence type="predicted"/>
<evidence type="ECO:0000313" key="3">
    <source>
        <dbReference type="Proteomes" id="UP001148838"/>
    </source>
</evidence>
<reference evidence="2 3" key="1">
    <citation type="journal article" date="2022" name="Allergy">
        <title>Genome assembly and annotation of Periplaneta americana reveal a comprehensive cockroach allergen profile.</title>
        <authorList>
            <person name="Wang L."/>
            <person name="Xiong Q."/>
            <person name="Saelim N."/>
            <person name="Wang L."/>
            <person name="Nong W."/>
            <person name="Wan A.T."/>
            <person name="Shi M."/>
            <person name="Liu X."/>
            <person name="Cao Q."/>
            <person name="Hui J.H.L."/>
            <person name="Sookrung N."/>
            <person name="Leung T.F."/>
            <person name="Tungtrongchitr A."/>
            <person name="Tsui S.K.W."/>
        </authorList>
    </citation>
    <scope>NUCLEOTIDE SEQUENCE [LARGE SCALE GENOMIC DNA]</scope>
    <source>
        <strain evidence="2">PWHHKU_190912</strain>
    </source>
</reference>
<gene>
    <name evidence="2" type="ORF">ANN_03989</name>
</gene>
<dbReference type="Proteomes" id="UP001148838">
    <property type="component" value="Unassembled WGS sequence"/>
</dbReference>
<evidence type="ECO:0000313" key="2">
    <source>
        <dbReference type="EMBL" id="KAJ4442403.1"/>
    </source>
</evidence>
<dbReference type="EMBL" id="JAJSOF020000013">
    <property type="protein sequence ID" value="KAJ4442403.1"/>
    <property type="molecule type" value="Genomic_DNA"/>
</dbReference>
<keyword evidence="3" id="KW-1185">Reference proteome</keyword>
<name>A0ABQ8T825_PERAM</name>
<feature type="compositionally biased region" description="Polar residues" evidence="1">
    <location>
        <begin position="63"/>
        <end position="97"/>
    </location>
</feature>
<feature type="region of interest" description="Disordered" evidence="1">
    <location>
        <begin position="134"/>
        <end position="179"/>
    </location>
</feature>
<feature type="region of interest" description="Disordered" evidence="1">
    <location>
        <begin position="61"/>
        <end position="105"/>
    </location>
</feature>
<sequence length="190" mass="21209">MDLKQPLSKKLFSDAEYIEEANKKRDFSFYESVLKKGTAENQSFPENREECDVNEPQVIIEFDSNQRSKSTAGQGVPLSSSTLEDPQGSTSSKTSPFDITPIPKLKKRFSNRGRKICSSTIITSTSYAAQLVEAKKAKEAMEAEQQAQNRAQGRKSNRGQGRGSEVQPSRKGKGLVKNRLNLVKNVRIKH</sequence>
<evidence type="ECO:0000256" key="1">
    <source>
        <dbReference type="SAM" id="MobiDB-lite"/>
    </source>
</evidence>
<organism evidence="2 3">
    <name type="scientific">Periplaneta americana</name>
    <name type="common">American cockroach</name>
    <name type="synonym">Blatta americana</name>
    <dbReference type="NCBI Taxonomy" id="6978"/>
    <lineage>
        <taxon>Eukaryota</taxon>
        <taxon>Metazoa</taxon>
        <taxon>Ecdysozoa</taxon>
        <taxon>Arthropoda</taxon>
        <taxon>Hexapoda</taxon>
        <taxon>Insecta</taxon>
        <taxon>Pterygota</taxon>
        <taxon>Neoptera</taxon>
        <taxon>Polyneoptera</taxon>
        <taxon>Dictyoptera</taxon>
        <taxon>Blattodea</taxon>
        <taxon>Blattoidea</taxon>
        <taxon>Blattidae</taxon>
        <taxon>Blattinae</taxon>
        <taxon>Periplaneta</taxon>
    </lineage>
</organism>
<accession>A0ABQ8T825</accession>